<evidence type="ECO:0000256" key="2">
    <source>
        <dbReference type="ARBA" id="ARBA00022898"/>
    </source>
</evidence>
<name>F4QBJ6_CACFS</name>
<dbReference type="Gene3D" id="3.40.640.10">
    <property type="entry name" value="Type I PLP-dependent aspartate aminotransferase-like (Major domain)"/>
    <property type="match status" value="2"/>
</dbReference>
<dbReference type="KEGG" id="dfa:DFA_10842"/>
<dbReference type="InterPro" id="IPR015424">
    <property type="entry name" value="PyrdxlP-dep_Trfase"/>
</dbReference>
<dbReference type="PANTHER" id="PTHR42735">
    <property type="match status" value="1"/>
</dbReference>
<dbReference type="InterPro" id="IPR002129">
    <property type="entry name" value="PyrdxlP-dep_de-COase"/>
</dbReference>
<organism evidence="5 6">
    <name type="scientific">Cavenderia fasciculata</name>
    <name type="common">Slime mold</name>
    <name type="synonym">Dictyostelium fasciculatum</name>
    <dbReference type="NCBI Taxonomy" id="261658"/>
    <lineage>
        <taxon>Eukaryota</taxon>
        <taxon>Amoebozoa</taxon>
        <taxon>Evosea</taxon>
        <taxon>Eumycetozoa</taxon>
        <taxon>Dictyostelia</taxon>
        <taxon>Acytosteliales</taxon>
        <taxon>Cavenderiaceae</taxon>
        <taxon>Cavenderia</taxon>
    </lineage>
</organism>
<evidence type="ECO:0000256" key="4">
    <source>
        <dbReference type="PIRSR" id="PIRSR602129-50"/>
    </source>
</evidence>
<dbReference type="STRING" id="1054147.F4QBJ6"/>
<dbReference type="AlphaFoldDB" id="F4QBJ6"/>
<dbReference type="GeneID" id="14866924"/>
<dbReference type="InterPro" id="IPR015421">
    <property type="entry name" value="PyrdxlP-dep_Trfase_major"/>
</dbReference>
<protein>
    <submittedName>
        <fullName evidence="5">Pyridoxal phosphate-dependent decarboxylase family protein</fullName>
    </submittedName>
</protein>
<evidence type="ECO:0000256" key="3">
    <source>
        <dbReference type="ARBA" id="ARBA00023239"/>
    </source>
</evidence>
<gene>
    <name evidence="5" type="ORF">DFA_10842</name>
</gene>
<evidence type="ECO:0000313" key="5">
    <source>
        <dbReference type="EMBL" id="EGG14968.1"/>
    </source>
</evidence>
<dbReference type="Pfam" id="PF00282">
    <property type="entry name" value="Pyridoxal_deC"/>
    <property type="match status" value="1"/>
</dbReference>
<evidence type="ECO:0000313" key="6">
    <source>
        <dbReference type="Proteomes" id="UP000007797"/>
    </source>
</evidence>
<evidence type="ECO:0000256" key="1">
    <source>
        <dbReference type="ARBA" id="ARBA00001933"/>
    </source>
</evidence>
<dbReference type="SUPFAM" id="SSF53383">
    <property type="entry name" value="PLP-dependent transferases"/>
    <property type="match status" value="1"/>
</dbReference>
<dbReference type="GO" id="GO:0019752">
    <property type="term" value="P:carboxylic acid metabolic process"/>
    <property type="evidence" value="ECO:0007669"/>
    <property type="project" value="InterPro"/>
</dbReference>
<keyword evidence="2 4" id="KW-0663">Pyridoxal phosphate</keyword>
<sequence>MDSKELPKIQKKDLIEQYKVFRKEIQGLSGSTKYFQPTAHFLGPKAENAQLFKELVNIALETHFSSRKYNCRDVSVYKEGFKDTPEFIETAEQMRQKTTQLSKLLTRSIPFTSLRYMAHMHADLTMASVVGYIAGMLYNQNNVTSQASPVTTWLEMAVINDLCRMIGFQFPSESHNLLHLQDHISPSGHLTSGGTVANDEAMWSASCTKFIPLALAEAIRNEPLLAPASSFSVQLCNGQSKQLTLLDSWEALNISVDVAVGLPHRVASICGIGACQVIYLVKQYHLSTLGILSFFQHHKINEPLFIASGPSHYSIPKASNLLGFGTKSTKKVPVDEKGHMDLVLFREELRQCLVNHTPVIAVIAILGTTEESSVDDIDGILGIREEFRQRGLDFTIHVDAALGGYLLSCIRSDYIIEQDTFEDVFCPSATVMIPNSPHNNMDKDDPEIYCSLYLRKQLYACSRVDTITIDPHKGGYVPYSAGAICYRNSRQRDTLVHSAVYIGSSKVTSVGIYGIEGSKPGAAASAVYLSHSLIRTSKSGYGMIHKKCLLLTRLFYLSLLWMADETNNFVVHCITNPPSLAELKYLKAKITQDDGNLKPYQDIASDDKDLIQRLAEVGPDQNIVCYSFNFKTLDGIQNTDYQQFCQFNDRIYSRFSSIPQDLDSNKYDLILSNTSISSTHGTTFINAFIQRVGLVNVPQSFVSIPVLRSTIMEVFIDVALADIINTLKVEITNIAKEFQTQPLCNNKD</sequence>
<dbReference type="GO" id="GO:0016830">
    <property type="term" value="F:carbon-carbon lyase activity"/>
    <property type="evidence" value="ECO:0007669"/>
    <property type="project" value="InterPro"/>
</dbReference>
<dbReference type="OrthoDB" id="2161780at2759"/>
<dbReference type="RefSeq" id="XP_004351484.1">
    <property type="nucleotide sequence ID" value="XM_004351432.1"/>
</dbReference>
<proteinExistence type="predicted"/>
<dbReference type="Gene3D" id="3.90.1150.170">
    <property type="match status" value="1"/>
</dbReference>
<dbReference type="PANTHER" id="PTHR42735:SF4">
    <property type="entry name" value="PYRIDOXAL PHOSPHATE-DEPENDENT DECARBOXYLASE FAMILY PROTEIN"/>
    <property type="match status" value="1"/>
</dbReference>
<dbReference type="InterPro" id="IPR050477">
    <property type="entry name" value="GrpII_AminoAcid_Decarb"/>
</dbReference>
<accession>F4QBJ6</accession>
<comment type="cofactor">
    <cofactor evidence="1 4">
        <name>pyridoxal 5'-phosphate</name>
        <dbReference type="ChEBI" id="CHEBI:597326"/>
    </cofactor>
</comment>
<feature type="modified residue" description="N6-(pyridoxal phosphate)lysine" evidence="4">
    <location>
        <position position="473"/>
    </location>
</feature>
<dbReference type="GO" id="GO:0030170">
    <property type="term" value="F:pyridoxal phosphate binding"/>
    <property type="evidence" value="ECO:0007669"/>
    <property type="project" value="InterPro"/>
</dbReference>
<dbReference type="Proteomes" id="UP000007797">
    <property type="component" value="Unassembled WGS sequence"/>
</dbReference>
<keyword evidence="3" id="KW-0456">Lyase</keyword>
<reference evidence="6" key="1">
    <citation type="journal article" date="2011" name="Genome Res.">
        <title>Phylogeny-wide analysis of social amoeba genomes highlights ancient origins for complex intercellular communication.</title>
        <authorList>
            <person name="Heidel A.J."/>
            <person name="Lawal H.M."/>
            <person name="Felder M."/>
            <person name="Schilde C."/>
            <person name="Helps N.R."/>
            <person name="Tunggal B."/>
            <person name="Rivero F."/>
            <person name="John U."/>
            <person name="Schleicher M."/>
            <person name="Eichinger L."/>
            <person name="Platzer M."/>
            <person name="Noegel A.A."/>
            <person name="Schaap P."/>
            <person name="Gloeckner G."/>
        </authorList>
    </citation>
    <scope>NUCLEOTIDE SEQUENCE [LARGE SCALE GENOMIC DNA]</scope>
    <source>
        <strain evidence="6">SH3</strain>
    </source>
</reference>
<dbReference type="EMBL" id="GL883027">
    <property type="protein sequence ID" value="EGG14968.1"/>
    <property type="molecule type" value="Genomic_DNA"/>
</dbReference>
<keyword evidence="6" id="KW-1185">Reference proteome</keyword>